<evidence type="ECO:0000313" key="2">
    <source>
        <dbReference type="EMBL" id="TCK26733.1"/>
    </source>
</evidence>
<protein>
    <submittedName>
        <fullName evidence="2">Uncharacterized protein</fullName>
    </submittedName>
</protein>
<reference evidence="2 3" key="1">
    <citation type="submission" date="2019-03" db="EMBL/GenBank/DDBJ databases">
        <title>Sequencing the genomes of 1000 actinobacteria strains.</title>
        <authorList>
            <person name="Klenk H.-P."/>
        </authorList>
    </citation>
    <scope>NUCLEOTIDE SEQUENCE [LARGE SCALE GENOMIC DNA]</scope>
    <source>
        <strain evidence="2 3">DSM 44969</strain>
    </source>
</reference>
<dbReference type="EMBL" id="SMFZ01000001">
    <property type="protein sequence ID" value="TCK26733.1"/>
    <property type="molecule type" value="Genomic_DNA"/>
</dbReference>
<dbReference type="AlphaFoldDB" id="A0A4R1HYT4"/>
<accession>A0A4R1HYT4</accession>
<comment type="caution">
    <text evidence="2">The sequence shown here is derived from an EMBL/GenBank/DDBJ whole genome shotgun (WGS) entry which is preliminary data.</text>
</comment>
<gene>
    <name evidence="2" type="ORF">EV378_2578</name>
</gene>
<dbReference type="Proteomes" id="UP000295560">
    <property type="component" value="Unassembled WGS sequence"/>
</dbReference>
<organism evidence="2 3">
    <name type="scientific">Pseudonocardia endophytica</name>
    <dbReference type="NCBI Taxonomy" id="401976"/>
    <lineage>
        <taxon>Bacteria</taxon>
        <taxon>Bacillati</taxon>
        <taxon>Actinomycetota</taxon>
        <taxon>Actinomycetes</taxon>
        <taxon>Pseudonocardiales</taxon>
        <taxon>Pseudonocardiaceae</taxon>
        <taxon>Pseudonocardia</taxon>
    </lineage>
</organism>
<name>A0A4R1HYT4_PSEEN</name>
<feature type="compositionally biased region" description="Basic and acidic residues" evidence="1">
    <location>
        <begin position="17"/>
        <end position="33"/>
    </location>
</feature>
<dbReference type="RefSeq" id="WP_132424416.1">
    <property type="nucleotide sequence ID" value="NZ_SMFZ01000001.1"/>
</dbReference>
<proteinExistence type="predicted"/>
<evidence type="ECO:0000313" key="3">
    <source>
        <dbReference type="Proteomes" id="UP000295560"/>
    </source>
</evidence>
<feature type="region of interest" description="Disordered" evidence="1">
    <location>
        <begin position="1"/>
        <end position="79"/>
    </location>
</feature>
<keyword evidence="3" id="KW-1185">Reference proteome</keyword>
<sequence length="79" mass="8849">MTTRRRIVRRSSRHEHHPGTDPRMPEYPTHDPEQAVDGSEQKVFGSTVDREREDESPDPDQERAASGAANPPTTTESPA</sequence>
<evidence type="ECO:0000256" key="1">
    <source>
        <dbReference type="SAM" id="MobiDB-lite"/>
    </source>
</evidence>
<feature type="compositionally biased region" description="Basic residues" evidence="1">
    <location>
        <begin position="1"/>
        <end position="16"/>
    </location>
</feature>